<dbReference type="SUPFAM" id="SSF52058">
    <property type="entry name" value="L domain-like"/>
    <property type="match status" value="1"/>
</dbReference>
<dbReference type="Gene3D" id="3.40.50.300">
    <property type="entry name" value="P-loop containing nucleotide triphosphate hydrolases"/>
    <property type="match status" value="1"/>
</dbReference>
<evidence type="ECO:0000259" key="7">
    <source>
        <dbReference type="Pfam" id="PF00931"/>
    </source>
</evidence>
<keyword evidence="3" id="KW-0611">Plant defense</keyword>
<keyword evidence="4" id="KW-0067">ATP-binding</keyword>
<feature type="coiled-coil region" evidence="5">
    <location>
        <begin position="26"/>
        <end position="87"/>
    </location>
</feature>
<dbReference type="InterPro" id="IPR036388">
    <property type="entry name" value="WH-like_DNA-bd_sf"/>
</dbReference>
<gene>
    <name evidence="11" type="ORF">Sjap_002536</name>
</gene>
<evidence type="ECO:0000256" key="6">
    <source>
        <dbReference type="SAM" id="MobiDB-lite"/>
    </source>
</evidence>
<dbReference type="AlphaFoldDB" id="A0AAP0KM99"/>
<reference evidence="11 12" key="1">
    <citation type="submission" date="2024-01" db="EMBL/GenBank/DDBJ databases">
        <title>Genome assemblies of Stephania.</title>
        <authorList>
            <person name="Yang L."/>
        </authorList>
    </citation>
    <scope>NUCLEOTIDE SEQUENCE [LARGE SCALE GENOMIC DNA]</scope>
    <source>
        <strain evidence="11">QJT</strain>
        <tissue evidence="11">Leaf</tissue>
    </source>
</reference>
<evidence type="ECO:0000259" key="9">
    <source>
        <dbReference type="Pfam" id="PF23559"/>
    </source>
</evidence>
<feature type="compositionally biased region" description="Acidic residues" evidence="6">
    <location>
        <begin position="645"/>
        <end position="655"/>
    </location>
</feature>
<dbReference type="Pfam" id="PF23598">
    <property type="entry name" value="LRR_14"/>
    <property type="match status" value="1"/>
</dbReference>
<evidence type="ECO:0000259" key="10">
    <source>
        <dbReference type="Pfam" id="PF23598"/>
    </source>
</evidence>
<comment type="caution">
    <text evidence="11">The sequence shown here is derived from an EMBL/GenBank/DDBJ whole genome shotgun (WGS) entry which is preliminary data.</text>
</comment>
<evidence type="ECO:0000256" key="5">
    <source>
        <dbReference type="SAM" id="Coils"/>
    </source>
</evidence>
<keyword evidence="2" id="KW-0677">Repeat</keyword>
<evidence type="ECO:0000313" key="12">
    <source>
        <dbReference type="Proteomes" id="UP001417504"/>
    </source>
</evidence>
<evidence type="ECO:0000256" key="1">
    <source>
        <dbReference type="ARBA" id="ARBA00008894"/>
    </source>
</evidence>
<feature type="domain" description="Disease resistance R13L4/SHOC-2-like LRR" evidence="10">
    <location>
        <begin position="554"/>
        <end position="721"/>
    </location>
</feature>
<proteinExistence type="inferred from homology"/>
<dbReference type="FunFam" id="3.40.50.300:FF:001091">
    <property type="entry name" value="Probable disease resistance protein At1g61300"/>
    <property type="match status" value="1"/>
</dbReference>
<dbReference type="InterPro" id="IPR057135">
    <property type="entry name" value="At4g27190-like_LRR"/>
</dbReference>
<dbReference type="InterPro" id="IPR055414">
    <property type="entry name" value="LRR_R13L4/SHOC2-like"/>
</dbReference>
<dbReference type="PRINTS" id="PR00364">
    <property type="entry name" value="DISEASERSIST"/>
</dbReference>
<dbReference type="Gene3D" id="1.10.8.430">
    <property type="entry name" value="Helical domain of apoptotic protease-activating factors"/>
    <property type="match status" value="1"/>
</dbReference>
<dbReference type="InterPro" id="IPR002182">
    <property type="entry name" value="NB-ARC"/>
</dbReference>
<dbReference type="Proteomes" id="UP001417504">
    <property type="component" value="Unassembled WGS sequence"/>
</dbReference>
<evidence type="ECO:0000256" key="3">
    <source>
        <dbReference type="ARBA" id="ARBA00022821"/>
    </source>
</evidence>
<dbReference type="EMBL" id="JBBNAE010000001">
    <property type="protein sequence ID" value="KAK9155056.1"/>
    <property type="molecule type" value="Genomic_DNA"/>
</dbReference>
<sequence length="983" mass="112264">MEVIGPVCEFVISPLIQPLVSRINYVRKINENFKLLKDKKDELTIKSNDVNEEIRRHEMSKVPTKECQAWLKKVEEIEKQVHAIEAELEKVSRPCLRGWCPNILARMKLGKQIVIVTNYVAEVKNDSPPREGLMVDAPIVTVERTPPPFIIGQAIEQTIHEILGCIKDDRTRKIGLWGMGGIGKTTVMKNLESLPEISQLFEIVIWVTVSKDWSYRKLQEDIARRLLINFDKNDSDETLASKIFRKLETMRYLLLLDDVWQMADLQKIGVPYLNDGNGSKMMLTSRSFSICNQMGTDKQFKVQELPEKEAWDLFCESVGGVVDSPDLEELARDVAKECRGLPLALVVVARSLRNVNDVFVWKNALNELRMATFDVGDMEEYVFRILKTSYDRLKDETLKNCFLYCALYPEDFEISKKQLIEYWRAEGYISNSQNLEIAYLKGHKLLNDLIATSLLEEPGNEFGGRVVKMHDVVRDLALRITSEKGDGPRYLVRARVGIKVCPGEEEWEHATKISLMENHIHNLPKKPKCVTLTTLLLQNNWNVNKIHNSFFEHLCGLRVLDLSYCGLKILPTSISNLVHLRGLYLTNCFLKSLPSEIGALKELEFLDSGYVEYLPVEVGLLTRLKCLVVRFMDKRSNHVSMREGDESDEEQEQGDDTMKKRESYVKRLIPNGMILNLNQLERFTVDVLNLNKKKWNESTDGASEELGTLELLTHLEFHFPKLECLEKFTKKRSLCMDPQFTSFSLEVGVAFSGRRVCNHENERVLQWSQGDGAPSAIKQILKEACNIEFRSTGTIQSLSEFGVENINGLHISEITGCDRMETIIDGKDLTDAKATLPNLWSLHLSSLPSLTSICRGPISLPIFTSLTELSVRQCGKLRNIFSMSTVQHFSKLELLSVFDCENVEEIINEDHQEDVIHLPRLKHLVLEKLPKLARICMSASCNWPMLKKISVEKCPSLETLPFTDVPELQLISGEEERLEDDLA</sequence>
<dbReference type="PANTHER" id="PTHR33463:SF209">
    <property type="entry name" value="DISEASE RESISTANCE PROTEIN RPS2-LIKE"/>
    <property type="match status" value="1"/>
</dbReference>
<name>A0AAP0KM99_9MAGN</name>
<dbReference type="GO" id="GO:0043531">
    <property type="term" value="F:ADP binding"/>
    <property type="evidence" value="ECO:0007669"/>
    <property type="project" value="InterPro"/>
</dbReference>
<dbReference type="Pfam" id="PF23559">
    <property type="entry name" value="WHD_DRP"/>
    <property type="match status" value="1"/>
</dbReference>
<evidence type="ECO:0000313" key="11">
    <source>
        <dbReference type="EMBL" id="KAK9155056.1"/>
    </source>
</evidence>
<feature type="domain" description="NB-ARC" evidence="7">
    <location>
        <begin position="157"/>
        <end position="319"/>
    </location>
</feature>
<dbReference type="Pfam" id="PF23247">
    <property type="entry name" value="LRR_RPS2"/>
    <property type="match status" value="1"/>
</dbReference>
<keyword evidence="4" id="KW-0547">Nucleotide-binding</keyword>
<dbReference type="PANTHER" id="PTHR33463">
    <property type="entry name" value="NB-ARC DOMAIN-CONTAINING PROTEIN-RELATED"/>
    <property type="match status" value="1"/>
</dbReference>
<keyword evidence="5" id="KW-0175">Coiled coil</keyword>
<dbReference type="GO" id="GO:0006952">
    <property type="term" value="P:defense response"/>
    <property type="evidence" value="ECO:0007669"/>
    <property type="project" value="UniProtKB-KW"/>
</dbReference>
<evidence type="ECO:0000259" key="8">
    <source>
        <dbReference type="Pfam" id="PF23247"/>
    </source>
</evidence>
<comment type="similarity">
    <text evidence="1">Belongs to the disease resistance NB-LRR family.</text>
</comment>
<accession>A0AAP0KM99</accession>
<dbReference type="InterPro" id="IPR027417">
    <property type="entry name" value="P-loop_NTPase"/>
</dbReference>
<feature type="domain" description="Disease resistance protein At4g27190-like leucine-rich repeats" evidence="8">
    <location>
        <begin position="839"/>
        <end position="960"/>
    </location>
</feature>
<dbReference type="Gene3D" id="3.80.10.10">
    <property type="entry name" value="Ribonuclease Inhibitor"/>
    <property type="match status" value="2"/>
</dbReference>
<dbReference type="InterPro" id="IPR042197">
    <property type="entry name" value="Apaf_helical"/>
</dbReference>
<dbReference type="SUPFAM" id="SSF52540">
    <property type="entry name" value="P-loop containing nucleoside triphosphate hydrolases"/>
    <property type="match status" value="1"/>
</dbReference>
<evidence type="ECO:0000256" key="4">
    <source>
        <dbReference type="ARBA" id="ARBA00022840"/>
    </source>
</evidence>
<evidence type="ECO:0000256" key="2">
    <source>
        <dbReference type="ARBA" id="ARBA00022737"/>
    </source>
</evidence>
<keyword evidence="12" id="KW-1185">Reference proteome</keyword>
<organism evidence="11 12">
    <name type="scientific">Stephania japonica</name>
    <dbReference type="NCBI Taxonomy" id="461633"/>
    <lineage>
        <taxon>Eukaryota</taxon>
        <taxon>Viridiplantae</taxon>
        <taxon>Streptophyta</taxon>
        <taxon>Embryophyta</taxon>
        <taxon>Tracheophyta</taxon>
        <taxon>Spermatophyta</taxon>
        <taxon>Magnoliopsida</taxon>
        <taxon>Ranunculales</taxon>
        <taxon>Menispermaceae</taxon>
        <taxon>Menispermoideae</taxon>
        <taxon>Cissampelideae</taxon>
        <taxon>Stephania</taxon>
    </lineage>
</organism>
<dbReference type="GO" id="GO:0005524">
    <property type="term" value="F:ATP binding"/>
    <property type="evidence" value="ECO:0007669"/>
    <property type="project" value="UniProtKB-KW"/>
</dbReference>
<feature type="domain" description="Disease resistance protein winged helix" evidence="9">
    <location>
        <begin position="407"/>
        <end position="477"/>
    </location>
</feature>
<dbReference type="InterPro" id="IPR058922">
    <property type="entry name" value="WHD_DRP"/>
</dbReference>
<dbReference type="InterPro" id="IPR050905">
    <property type="entry name" value="Plant_NBS-LRR"/>
</dbReference>
<dbReference type="Pfam" id="PF00931">
    <property type="entry name" value="NB-ARC"/>
    <property type="match status" value="1"/>
</dbReference>
<evidence type="ECO:0008006" key="13">
    <source>
        <dbReference type="Google" id="ProtNLM"/>
    </source>
</evidence>
<dbReference type="Gene3D" id="1.10.10.10">
    <property type="entry name" value="Winged helix-like DNA-binding domain superfamily/Winged helix DNA-binding domain"/>
    <property type="match status" value="1"/>
</dbReference>
<dbReference type="FunFam" id="1.10.8.430:FF:000003">
    <property type="entry name" value="Probable disease resistance protein At5g66910"/>
    <property type="match status" value="1"/>
</dbReference>
<protein>
    <recommendedName>
        <fullName evidence="13">NB-ARC domain-containing protein</fullName>
    </recommendedName>
</protein>
<dbReference type="FunFam" id="1.10.10.10:FF:000322">
    <property type="entry name" value="Probable disease resistance protein At1g63360"/>
    <property type="match status" value="1"/>
</dbReference>
<feature type="region of interest" description="Disordered" evidence="6">
    <location>
        <begin position="640"/>
        <end position="659"/>
    </location>
</feature>
<dbReference type="InterPro" id="IPR032675">
    <property type="entry name" value="LRR_dom_sf"/>
</dbReference>